<dbReference type="PANTHER" id="PTHR45952:SF8">
    <property type="entry name" value="STEM-SPECIFIC PROTEIN TSJT1"/>
    <property type="match status" value="1"/>
</dbReference>
<keyword evidence="3" id="KW-1185">Reference proteome</keyword>
<dbReference type="Gene3D" id="3.60.20.10">
    <property type="entry name" value="Glutamine Phosphoribosylpyrophosphate, subunit 1, domain 1"/>
    <property type="match status" value="1"/>
</dbReference>
<sequence length="264" mass="29436">MDRRIWNLSKMLTVFENSTGKPPEEFRLPSIENSQTSKTREQIAEAFRSTWPESTFYNFCNGNFMALSHGDESSVHPRSIVVVDNVFCIFIGNLENICDLRRHYGLCRLTTEAMLVIEVYKVLRDRAPYPADQVIKDLVGKFALILFDANSGTLFAARDKDGSVQFHWGTTADESLVCSEDPRIVSEACGTGRSCAFPPGCIFTNGSGLASFDHPLNKVRAVAHEDDDGHICAIIFKVDHYTRIPSIPRTGSSANWADASMKQC</sequence>
<dbReference type="Pfam" id="PF12481">
    <property type="entry name" value="DUF3700"/>
    <property type="match status" value="1"/>
</dbReference>
<dbReference type="PANTHER" id="PTHR45952">
    <property type="entry name" value="ALUMINUM INDUCED PROTEIN WITH YGL AND LRDR MOTIFS"/>
    <property type="match status" value="1"/>
</dbReference>
<dbReference type="InterPro" id="IPR029055">
    <property type="entry name" value="Ntn_hydrolases_N"/>
</dbReference>
<dbReference type="OrthoDB" id="2019121at2759"/>
<dbReference type="InterPro" id="IPR044828">
    <property type="entry name" value="TSJT1-like"/>
</dbReference>
<dbReference type="Proteomes" id="UP000631114">
    <property type="component" value="Unassembled WGS sequence"/>
</dbReference>
<proteinExistence type="predicted"/>
<comment type="caution">
    <text evidence="2">The sequence shown here is derived from an EMBL/GenBank/DDBJ whole genome shotgun (WGS) entry which is preliminary data.</text>
</comment>
<evidence type="ECO:0000313" key="2">
    <source>
        <dbReference type="EMBL" id="KAF9588148.1"/>
    </source>
</evidence>
<dbReference type="EMBL" id="JADFTS010000009">
    <property type="protein sequence ID" value="KAF9588148.1"/>
    <property type="molecule type" value="Genomic_DNA"/>
</dbReference>
<protein>
    <recommendedName>
        <fullName evidence="1">DUF3700 domain-containing protein</fullName>
    </recommendedName>
</protein>
<name>A0A835GZT7_9MAGN</name>
<dbReference type="SMART" id="SM01172">
    <property type="entry name" value="DUF3700"/>
    <property type="match status" value="1"/>
</dbReference>
<evidence type="ECO:0000313" key="3">
    <source>
        <dbReference type="Proteomes" id="UP000631114"/>
    </source>
</evidence>
<dbReference type="SUPFAM" id="SSF56235">
    <property type="entry name" value="N-terminal nucleophile aminohydrolases (Ntn hydrolases)"/>
    <property type="match status" value="1"/>
</dbReference>
<evidence type="ECO:0000259" key="1">
    <source>
        <dbReference type="SMART" id="SM01172"/>
    </source>
</evidence>
<reference evidence="2 3" key="1">
    <citation type="submission" date="2020-10" db="EMBL/GenBank/DDBJ databases">
        <title>The Coptis chinensis genome and diversification of protoberbering-type alkaloids.</title>
        <authorList>
            <person name="Wang B."/>
            <person name="Shu S."/>
            <person name="Song C."/>
            <person name="Liu Y."/>
        </authorList>
    </citation>
    <scope>NUCLEOTIDE SEQUENCE [LARGE SCALE GENOMIC DNA]</scope>
    <source>
        <strain evidence="2">HL-2020</strain>
        <tissue evidence="2">Leaf</tissue>
    </source>
</reference>
<feature type="domain" description="DUF3700" evidence="1">
    <location>
        <begin position="12"/>
        <end position="238"/>
    </location>
</feature>
<accession>A0A835GZT7</accession>
<organism evidence="2 3">
    <name type="scientific">Coptis chinensis</name>
    <dbReference type="NCBI Taxonomy" id="261450"/>
    <lineage>
        <taxon>Eukaryota</taxon>
        <taxon>Viridiplantae</taxon>
        <taxon>Streptophyta</taxon>
        <taxon>Embryophyta</taxon>
        <taxon>Tracheophyta</taxon>
        <taxon>Spermatophyta</taxon>
        <taxon>Magnoliopsida</taxon>
        <taxon>Ranunculales</taxon>
        <taxon>Ranunculaceae</taxon>
        <taxon>Coptidoideae</taxon>
        <taxon>Coptis</taxon>
    </lineage>
</organism>
<dbReference type="AlphaFoldDB" id="A0A835GZT7"/>
<gene>
    <name evidence="2" type="ORF">IFM89_007812</name>
</gene>
<dbReference type="InterPro" id="IPR024286">
    <property type="entry name" value="DUF3700"/>
</dbReference>